<dbReference type="PANTHER" id="PTHR23514:SF3">
    <property type="entry name" value="BYPASS OF STOP CODON PROTEIN 6"/>
    <property type="match status" value="1"/>
</dbReference>
<evidence type="ECO:0000256" key="2">
    <source>
        <dbReference type="ARBA" id="ARBA00008335"/>
    </source>
</evidence>
<feature type="domain" description="Major facilitator superfamily (MFS) profile" evidence="8">
    <location>
        <begin position="96"/>
        <end position="501"/>
    </location>
</feature>
<feature type="transmembrane region" description="Helical" evidence="7">
    <location>
        <begin position="250"/>
        <end position="268"/>
    </location>
</feature>
<evidence type="ECO:0000259" key="8">
    <source>
        <dbReference type="PROSITE" id="PS50850"/>
    </source>
</evidence>
<feature type="transmembrane region" description="Helical" evidence="7">
    <location>
        <begin position="379"/>
        <end position="399"/>
    </location>
</feature>
<dbReference type="GO" id="GO:0012505">
    <property type="term" value="C:endomembrane system"/>
    <property type="evidence" value="ECO:0007669"/>
    <property type="project" value="UniProtKB-SubCell"/>
</dbReference>
<feature type="transmembrane region" description="Helical" evidence="7">
    <location>
        <begin position="220"/>
        <end position="238"/>
    </location>
</feature>
<comment type="subcellular location">
    <subcellularLocation>
        <location evidence="1">Endomembrane system</location>
        <topology evidence="1">Multi-pass membrane protein</topology>
    </subcellularLocation>
</comment>
<dbReference type="Proteomes" id="UP000262825">
    <property type="component" value="Unassembled WGS sequence"/>
</dbReference>
<gene>
    <name evidence="9" type="ORF">SCODWIG_01472</name>
</gene>
<proteinExistence type="inferred from homology"/>
<dbReference type="Gene3D" id="1.20.1250.20">
    <property type="entry name" value="MFS general substrate transporter like domains"/>
    <property type="match status" value="2"/>
</dbReference>
<evidence type="ECO:0000256" key="5">
    <source>
        <dbReference type="ARBA" id="ARBA00022989"/>
    </source>
</evidence>
<accession>A0A376B4Z0</accession>
<dbReference type="OrthoDB" id="413079at2759"/>
<keyword evidence="6 7" id="KW-0472">Membrane</keyword>
<dbReference type="Pfam" id="PF07690">
    <property type="entry name" value="MFS_1"/>
    <property type="match status" value="1"/>
</dbReference>
<keyword evidence="3" id="KW-0813">Transport</keyword>
<dbReference type="SUPFAM" id="SSF103473">
    <property type="entry name" value="MFS general substrate transporter"/>
    <property type="match status" value="1"/>
</dbReference>
<comment type="similarity">
    <text evidence="2">Belongs to the major facilitator superfamily.</text>
</comment>
<keyword evidence="10" id="KW-1185">Reference proteome</keyword>
<evidence type="ECO:0000313" key="9">
    <source>
        <dbReference type="EMBL" id="SSD59711.1"/>
    </source>
</evidence>
<dbReference type="EMBL" id="UFAJ01000190">
    <property type="protein sequence ID" value="SSD59711.1"/>
    <property type="molecule type" value="Genomic_DNA"/>
</dbReference>
<sequence length="512" mass="56844">MSFTPTDENITTGELKKGPFKVEEFELSSPSWFNNQSVDSIDAATRPNIDFEDNDSLLSSNTPTSGSGLYTKLIYENQEIVLYPLDYKKVKLVLIQLISCLIMFTIFGMNDQTTGSLMPILTEYYHITETKVSLVFIFQVIGYTIAGIMNDKLHKKLGRRGVLLFAGVNSIVSTFLLTLKPKIFEVYALCFFPLGVGLGLIDATANVLFGNLLSNKNQWLGTLHGLYGAAAMITPPIVNFFGEANWEKFFYLPFTSAVLGTILIFFSFKYETAAKYNYILNNSASSTSDDEGDGDSGEVGFFTLLKNKTISLYALYIFIYLGTEVGTGSWLFTYLLKIKNGAPRPMSFIMSSFWVGLTAGRLTLGTVTDKFFNNEYRASLCYGWLTCISYYVLTIIGFIPAPPVTSPFWRVLYFISFSVPTFSAGYFIGPLFPNASVVALQILPVNLHVSGVGTAIALGSCGSIIPYFTGIFTSKFELFWLMVLLSVFSTFLQVIWTLYPKIAKTNNPAAFS</sequence>
<evidence type="ECO:0000256" key="3">
    <source>
        <dbReference type="ARBA" id="ARBA00022448"/>
    </source>
</evidence>
<dbReference type="AlphaFoldDB" id="A0A376B4Z0"/>
<dbReference type="InterPro" id="IPR036259">
    <property type="entry name" value="MFS_trans_sf"/>
</dbReference>
<feature type="transmembrane region" description="Helical" evidence="7">
    <location>
        <begin position="445"/>
        <end position="472"/>
    </location>
</feature>
<dbReference type="GO" id="GO:0022857">
    <property type="term" value="F:transmembrane transporter activity"/>
    <property type="evidence" value="ECO:0007669"/>
    <property type="project" value="InterPro"/>
</dbReference>
<evidence type="ECO:0000313" key="10">
    <source>
        <dbReference type="Proteomes" id="UP000262825"/>
    </source>
</evidence>
<evidence type="ECO:0000256" key="1">
    <source>
        <dbReference type="ARBA" id="ARBA00004127"/>
    </source>
</evidence>
<feature type="transmembrane region" description="Helical" evidence="7">
    <location>
        <begin position="411"/>
        <end position="433"/>
    </location>
</feature>
<feature type="transmembrane region" description="Helical" evidence="7">
    <location>
        <begin position="92"/>
        <end position="110"/>
    </location>
</feature>
<feature type="transmembrane region" description="Helical" evidence="7">
    <location>
        <begin position="478"/>
        <end position="499"/>
    </location>
</feature>
<feature type="transmembrane region" description="Helical" evidence="7">
    <location>
        <begin position="186"/>
        <end position="208"/>
    </location>
</feature>
<organism evidence="9 10">
    <name type="scientific">Saccharomycodes ludwigii</name>
    <dbReference type="NCBI Taxonomy" id="36035"/>
    <lineage>
        <taxon>Eukaryota</taxon>
        <taxon>Fungi</taxon>
        <taxon>Dikarya</taxon>
        <taxon>Ascomycota</taxon>
        <taxon>Saccharomycotina</taxon>
        <taxon>Saccharomycetes</taxon>
        <taxon>Saccharomycodales</taxon>
        <taxon>Saccharomycodaceae</taxon>
        <taxon>Saccharomycodes</taxon>
    </lineage>
</organism>
<evidence type="ECO:0000256" key="6">
    <source>
        <dbReference type="ARBA" id="ARBA00023136"/>
    </source>
</evidence>
<dbReference type="VEuPathDB" id="FungiDB:SCODWIG_01472"/>
<dbReference type="InterPro" id="IPR051788">
    <property type="entry name" value="MFS_Transporter"/>
</dbReference>
<name>A0A376B4Z0_9ASCO</name>
<reference evidence="10" key="1">
    <citation type="submission" date="2018-06" db="EMBL/GenBank/DDBJ databases">
        <authorList>
            <person name="Guldener U."/>
        </authorList>
    </citation>
    <scope>NUCLEOTIDE SEQUENCE [LARGE SCALE GENOMIC DNA]</scope>
    <source>
        <strain evidence="10">UTAD17</strain>
    </source>
</reference>
<dbReference type="PROSITE" id="PS50850">
    <property type="entry name" value="MFS"/>
    <property type="match status" value="1"/>
</dbReference>
<keyword evidence="5 7" id="KW-1133">Transmembrane helix</keyword>
<feature type="transmembrane region" description="Helical" evidence="7">
    <location>
        <begin position="130"/>
        <end position="149"/>
    </location>
</feature>
<dbReference type="GO" id="GO:0016020">
    <property type="term" value="C:membrane"/>
    <property type="evidence" value="ECO:0007669"/>
    <property type="project" value="TreeGrafter"/>
</dbReference>
<evidence type="ECO:0000256" key="7">
    <source>
        <dbReference type="SAM" id="Phobius"/>
    </source>
</evidence>
<keyword evidence="4 7" id="KW-0812">Transmembrane</keyword>
<protein>
    <submittedName>
        <fullName evidence="9">Related to Bypass of stop codon protein 6</fullName>
    </submittedName>
</protein>
<dbReference type="InterPro" id="IPR020846">
    <property type="entry name" value="MFS_dom"/>
</dbReference>
<dbReference type="InterPro" id="IPR011701">
    <property type="entry name" value="MFS"/>
</dbReference>
<evidence type="ECO:0000256" key="4">
    <source>
        <dbReference type="ARBA" id="ARBA00022692"/>
    </source>
</evidence>
<feature type="transmembrane region" description="Helical" evidence="7">
    <location>
        <begin position="313"/>
        <end position="336"/>
    </location>
</feature>
<dbReference type="PANTHER" id="PTHR23514">
    <property type="entry name" value="BYPASS OF STOP CODON PROTEIN 6"/>
    <property type="match status" value="1"/>
</dbReference>